<dbReference type="EC" id="4.2.1.46" evidence="4"/>
<reference evidence="4 6" key="2">
    <citation type="journal article" date="2004" name="Nat. Biotechnol.">
        <title>Complete genome sequence of the metabolically versatile photosynthetic bacterium Rhodopseudomonas palustris.</title>
        <authorList>
            <person name="Larimer F.W."/>
            <person name="Chain P."/>
            <person name="Hauser L."/>
            <person name="Lamerdin J."/>
            <person name="Malfatti S."/>
            <person name="Do L."/>
            <person name="Land M.L."/>
            <person name="Pelletier D.A."/>
            <person name="Beatty J.T."/>
            <person name="Lang A.S."/>
            <person name="Tabita F.R."/>
            <person name="Gibson J.L."/>
            <person name="Hanson T.E."/>
            <person name="Bobst C."/>
            <person name="Torres J.L."/>
            <person name="Peres C."/>
            <person name="Harrison F.H."/>
            <person name="Gibson J."/>
            <person name="Harwood C.S."/>
        </authorList>
    </citation>
    <scope>NUCLEOTIDE SEQUENCE [LARGE SCALE GENOMIC DNA]</scope>
    <source>
        <strain evidence="6">ATCC BAA-98 / CGA009</strain>
        <strain evidence="4">CGA009</strain>
    </source>
</reference>
<evidence type="ECO:0000256" key="2">
    <source>
        <dbReference type="ARBA" id="ARBA00007637"/>
    </source>
</evidence>
<dbReference type="GeneID" id="66895172"/>
<organism evidence="4">
    <name type="scientific">Rhodopseudomonas palustris (strain ATCC BAA-98 / CGA009)</name>
    <dbReference type="NCBI Taxonomy" id="258594"/>
    <lineage>
        <taxon>Bacteria</taxon>
        <taxon>Pseudomonadati</taxon>
        <taxon>Pseudomonadota</taxon>
        <taxon>Alphaproteobacteria</taxon>
        <taxon>Hyphomicrobiales</taxon>
        <taxon>Nitrobacteraceae</taxon>
        <taxon>Rhodopseudomonas</taxon>
    </lineage>
</organism>
<dbReference type="HOGENOM" id="CLU_007383_4_0_5"/>
<accession>Q6N2J7</accession>
<evidence type="ECO:0000313" key="6">
    <source>
        <dbReference type="Proteomes" id="UP000001426"/>
    </source>
</evidence>
<dbReference type="InterPro" id="IPR001509">
    <property type="entry name" value="Epimerase_deHydtase"/>
</dbReference>
<dbReference type="SUPFAM" id="SSF51735">
    <property type="entry name" value="NAD(P)-binding Rossmann-fold domains"/>
    <property type="match status" value="1"/>
</dbReference>
<dbReference type="GO" id="GO:0008460">
    <property type="term" value="F:dTDP-glucose 4,6-dehydratase activity"/>
    <property type="evidence" value="ECO:0007669"/>
    <property type="project" value="UniProtKB-EC"/>
</dbReference>
<dbReference type="Pfam" id="PF01370">
    <property type="entry name" value="Epimerase"/>
    <property type="match status" value="1"/>
</dbReference>
<dbReference type="eggNOG" id="COG0451">
    <property type="taxonomic scope" value="Bacteria"/>
</dbReference>
<sequence>MSDQSPTNAPSVQWSLAQDLEFITSSVGPYWNELKGARLFITGGTGFIGCWLLEALRYADRQLDLGLQATILTRNPSAFQAKAPHLASYGSFRFIAGNVADFAFPRGEFSHLIHAATDASADLNERNPRQMFDTVLLGTRRALDFGVAKSAKRCLFLSSGAIYGQQPWELEQVPETWTGAPDCLNPKNTYAEAKRAAEMLCSIYYKQFGLEVSIARIFALLGPYLALDIHFAAGNFILDALRGRPVIVQGNGRPCRSYLYASDLTVWLLHMLVRGQPGKAYNVGSNETVSIAELAERTARLIGNGEFQVLNASDTGWNPGRYVPNTDLVGHELGLYKTVSLDQAIVRTALWQGWNKQGD</sequence>
<protein>
    <submittedName>
        <fullName evidence="5">NAD-dependent epimerase/dehydratase family protein</fullName>
    </submittedName>
    <submittedName>
        <fullName evidence="4">Possible dTDPglucose 4,6-dehydratase</fullName>
        <ecNumber evidence="4">4.2.1.46</ecNumber>
    </submittedName>
</protein>
<keyword evidence="6" id="KW-1185">Reference proteome</keyword>
<keyword evidence="4" id="KW-0456">Lyase</keyword>
<dbReference type="KEGG" id="rpa:TX73_021000"/>
<reference evidence="5" key="1">
    <citation type="submission" date="2003-07" db="EMBL/GenBank/DDBJ databases">
        <authorList>
            <consortium name="Rhodopseudomonas genome consortium"/>
            <person name="Larimer F."/>
            <person name="Harwood C."/>
        </authorList>
    </citation>
    <scope>NUCLEOTIDE SEQUENCE</scope>
    <source>
        <strain evidence="5">CGA009</strain>
    </source>
</reference>
<evidence type="ECO:0000313" key="5">
    <source>
        <dbReference type="EMBL" id="WCL94240.1"/>
    </source>
</evidence>
<feature type="domain" description="NAD-dependent epimerase/dehydratase" evidence="3">
    <location>
        <begin position="40"/>
        <end position="284"/>
    </location>
</feature>
<proteinExistence type="inferred from homology"/>
<dbReference type="InterPro" id="IPR036291">
    <property type="entry name" value="NAD(P)-bd_dom_sf"/>
</dbReference>
<gene>
    <name evidence="4" type="ordered locus">RPA4053</name>
    <name evidence="5" type="ORF">TX73_021000</name>
</gene>
<dbReference type="PhylomeDB" id="Q6N2J7"/>
<dbReference type="EMBL" id="BX572606">
    <property type="protein sequence ID" value="CAE29494.1"/>
    <property type="molecule type" value="Genomic_DNA"/>
</dbReference>
<dbReference type="Proteomes" id="UP000001426">
    <property type="component" value="Chromosome"/>
</dbReference>
<comment type="pathway">
    <text evidence="1">Bacterial outer membrane biogenesis; LPS O-antigen biosynthesis.</text>
</comment>
<dbReference type="Gene3D" id="3.40.50.720">
    <property type="entry name" value="NAD(P)-binding Rossmann-like Domain"/>
    <property type="match status" value="1"/>
</dbReference>
<reference evidence="5" key="3">
    <citation type="submission" date="2022-12" db="EMBL/GenBank/DDBJ databases">
        <title>Complete genome sequence of Rhodopseudomonas palustris CGA0092 and corrections to the R. palustris CGA009 genome sequence.</title>
        <authorList>
            <person name="Mazny B.R."/>
            <person name="Sheff O.F."/>
            <person name="LaSarre B."/>
            <person name="McKinlay A."/>
            <person name="McKinlay J.B."/>
        </authorList>
    </citation>
    <scope>NUCLEOTIDE SEQUENCE</scope>
    <source>
        <strain evidence="5">CGA009</strain>
    </source>
</reference>
<dbReference type="PANTHER" id="PTHR43000">
    <property type="entry name" value="DTDP-D-GLUCOSE 4,6-DEHYDRATASE-RELATED"/>
    <property type="match status" value="1"/>
</dbReference>
<dbReference type="AlphaFoldDB" id="Q6N2J7"/>
<evidence type="ECO:0000259" key="3">
    <source>
        <dbReference type="Pfam" id="PF01370"/>
    </source>
</evidence>
<evidence type="ECO:0000313" key="4">
    <source>
        <dbReference type="EMBL" id="CAE29494.1"/>
    </source>
</evidence>
<dbReference type="RefSeq" id="WP_011159588.1">
    <property type="nucleotide sequence ID" value="NZ_CP116810.1"/>
</dbReference>
<name>Q6N2J7_RHOPA</name>
<evidence type="ECO:0000256" key="1">
    <source>
        <dbReference type="ARBA" id="ARBA00005125"/>
    </source>
</evidence>
<dbReference type="EMBL" id="CP116810">
    <property type="protein sequence ID" value="WCL94240.1"/>
    <property type="molecule type" value="Genomic_DNA"/>
</dbReference>
<comment type="similarity">
    <text evidence="2">Belongs to the NAD(P)-dependent epimerase/dehydratase family.</text>
</comment>
<dbReference type="STRING" id="258594.RPA4053"/>